<name>A0A4Z0NGM3_9HYPH</name>
<protein>
    <submittedName>
        <fullName evidence="1">Uncharacterized protein</fullName>
    </submittedName>
</protein>
<dbReference type="AlphaFoldDB" id="A0A4Z0NGM3"/>
<proteinExistence type="predicted"/>
<comment type="caution">
    <text evidence="1">The sequence shown here is derived from an EMBL/GenBank/DDBJ whole genome shotgun (WGS) entry which is preliminary data.</text>
</comment>
<sequence length="191" mass="20401">MLKALLAAAKRMAALMAAVTLVPVIEAGRLVWRVARNVIAPEPPAAAAEAEVAYQAEAMRAPEAPQVPTFESLSPAEQWGLAAAEHLHPTGSGEIPPATLDRAAIAYLDSLTPQESATLFLHDARHVGEHLLGERRLQHLPVPPTPAEFAEREAQAAAEAAEATRAEMEKTSWIAEALDELIAYEPRVSLG</sequence>
<accession>A0A4Z0NGM3</accession>
<reference evidence="1 2" key="1">
    <citation type="submission" date="2019-04" db="EMBL/GenBank/DDBJ databases">
        <authorList>
            <person name="Feng G."/>
            <person name="Zhu H."/>
        </authorList>
    </citation>
    <scope>NUCLEOTIDE SEQUENCE [LARGE SCALE GENOMIC DNA]</scope>
    <source>
        <strain evidence="1 2">6HR-1</strain>
    </source>
</reference>
<dbReference type="EMBL" id="SRLB01000031">
    <property type="protein sequence ID" value="TGD95237.1"/>
    <property type="molecule type" value="Genomic_DNA"/>
</dbReference>
<evidence type="ECO:0000313" key="1">
    <source>
        <dbReference type="EMBL" id="TGD95237.1"/>
    </source>
</evidence>
<gene>
    <name evidence="1" type="ORF">EU555_28650</name>
</gene>
<organism evidence="1 2">
    <name type="scientific">Methylobacterium nonmethylotrophicum</name>
    <dbReference type="NCBI Taxonomy" id="1141884"/>
    <lineage>
        <taxon>Bacteria</taxon>
        <taxon>Pseudomonadati</taxon>
        <taxon>Pseudomonadota</taxon>
        <taxon>Alphaproteobacteria</taxon>
        <taxon>Hyphomicrobiales</taxon>
        <taxon>Methylobacteriaceae</taxon>
        <taxon>Methylobacterium</taxon>
    </lineage>
</organism>
<dbReference type="OrthoDB" id="8006094at2"/>
<evidence type="ECO:0000313" key="2">
    <source>
        <dbReference type="Proteomes" id="UP000297535"/>
    </source>
</evidence>
<keyword evidence="2" id="KW-1185">Reference proteome</keyword>
<dbReference type="Proteomes" id="UP000297535">
    <property type="component" value="Unassembled WGS sequence"/>
</dbReference>
<dbReference type="RefSeq" id="WP_135418794.1">
    <property type="nucleotide sequence ID" value="NZ_SRLB01000031.1"/>
</dbReference>